<keyword evidence="6" id="KW-0175">Coiled coil</keyword>
<dbReference type="PANTHER" id="PTHR12268:SF14">
    <property type="entry name" value="DYSTROPHIN-1"/>
    <property type="match status" value="1"/>
</dbReference>
<feature type="region of interest" description="Disordered" evidence="7">
    <location>
        <begin position="3499"/>
        <end position="3518"/>
    </location>
</feature>
<comment type="caution">
    <text evidence="8">The sequence shown here is derived from an EMBL/GenBank/DDBJ whole genome shotgun (WGS) entry which is preliminary data.</text>
</comment>
<dbReference type="InterPro" id="IPR050774">
    <property type="entry name" value="KCMF1/Dystrophin"/>
</dbReference>
<dbReference type="CDD" id="cd00176">
    <property type="entry name" value="SPEC"/>
    <property type="match status" value="3"/>
</dbReference>
<reference evidence="8 9" key="1">
    <citation type="journal article" date="2024" name="BMC Genomics">
        <title>Genome assembly of redclaw crayfish (Cherax quadricarinatus) provides insights into its immune adaptation and hypoxia tolerance.</title>
        <authorList>
            <person name="Liu Z."/>
            <person name="Zheng J."/>
            <person name="Li H."/>
            <person name="Fang K."/>
            <person name="Wang S."/>
            <person name="He J."/>
            <person name="Zhou D."/>
            <person name="Weng S."/>
            <person name="Chi M."/>
            <person name="Gu Z."/>
            <person name="He J."/>
            <person name="Li F."/>
            <person name="Wang M."/>
        </authorList>
    </citation>
    <scope>NUCLEOTIDE SEQUENCE [LARGE SCALE GENOMIC DNA]</scope>
    <source>
        <strain evidence="8">ZL_2023a</strain>
    </source>
</reference>
<evidence type="ECO:0000256" key="1">
    <source>
        <dbReference type="ARBA" id="ARBA00004413"/>
    </source>
</evidence>
<dbReference type="PANTHER" id="PTHR12268">
    <property type="entry name" value="E3 UBIQUITIN-PROTEIN LIGASE KCMF1"/>
    <property type="match status" value="1"/>
</dbReference>
<name>A0AAW0Y7S2_CHEQU</name>
<keyword evidence="5" id="KW-0206">Cytoskeleton</keyword>
<evidence type="ECO:0000256" key="3">
    <source>
        <dbReference type="ARBA" id="ARBA00022490"/>
    </source>
</evidence>
<proteinExistence type="predicted"/>
<accession>A0AAW0Y7S2</accession>
<evidence type="ECO:0000313" key="9">
    <source>
        <dbReference type="Proteomes" id="UP001445076"/>
    </source>
</evidence>
<keyword evidence="9" id="KW-1185">Reference proteome</keyword>
<protein>
    <recommendedName>
        <fullName evidence="10">Dystrophin</fullName>
    </recommendedName>
</protein>
<evidence type="ECO:0000256" key="6">
    <source>
        <dbReference type="SAM" id="Coils"/>
    </source>
</evidence>
<sequence length="3518" mass="393213">HVSIMEDITKLNKQWETTTEALQFRIKNIERVIEKQKQYNDEVSGLKSWLAEVDIFLQAEEAALGDIETLEAQLEQSNALQDDVATLQTNVDNITAAGKQLTEEGDAELKNIVENQLEELTKRWDLVTELARAQNKSLKEALARSQKVHEGIDKLNVWLDELEPKIPCSVPTNTPEELINAVELFTQLREDISIHSDDLRAINNIGDEMLQLDSSATHEELARRFTQLNGRWTDVVTQVDSKYKVFITAAQQYEDFKKVCSEESDWLDQLQAKLERSSKDAADAEEISEALDELEIFLHSHDESRLERIRSLAESLVQEGCVVETVQETTRSLTSRFDTLNAQASEQQSGLEGCVQEAQAWEREYVSVLDYLAQSDLILTQAITNQIQVDQVQVQEELLTQQVVLKKMQTQVEVYHSQGKTEAALRLEDQIAHLQKKYEEIEMKLQICQKPSDFDTRLTEVNQQLQEIGQRVHLVNMDSGDPEGIQEQLNQCLDLYQTLSEVKSEVESVIATGRKIVKEGQSSDPDGLTLQLDQLKALYNKLGGTVTEHRGILEKALRHSRKIHKDCNHLEEWLSTTECELDQREATVPATNVQGEVHFAQHAIDDLGRKKPLLTGLHESYTALTSLSDDSALLQPIKEQVDDIALTWERVSIRLANRLKNMQDEQAAKEAEMERFIIGLGEIKGWLESTEHHLLALKKLEPSEQDKIIKSVSSEIQNYKGQIENIRDTAVDLINHGVLFQARIQPELVLINQRWENIYRTVQVTSACEIDSSSIDSVTRSSTTGLTSVFPTISPITSDHVQTCPYHVESSKSLQGIESPGSVTDSGATVTHIASGMSSSMLDFLSRHNVVIVDPDAKLNETLDQQAIGSLGVHTLEVNINEGINSLGISTCEEPIQSLLPIAYLGSEIKQERSAILQPVEDLSVPSSSSVSFIKMSDIASCPSSSDKQHNLLESIQLKNYKEAESQISIEDKNPKLESNILEASVVPSEMTMEMVNKKLPLGFEHKMKHSAELISGSSPEALMMLTQNMTVPKMETVEKPTGLPGHASDDSVVNACHMEVINAADIESGSVIEITYQVEDPEEKMDLPLLPEIRTKTQCSDGREKDNTHLTEELNASLSPAAHAFFKEGIATYTNRKVLSHKEDSLLTESQTTVVAPHKVIMDIERQIESSSYQTAQDVHSIIGENVLFDVEKVKSVCIEESALDFSNHSDDFKRKISTASVEIDISAEEVATSFDSLDLTAGSFAFERQAAVALEEYSTDNIVTVSHTVQLIDGHVCAEASFPSGNARNQVHKISIASLDIELVGDEIAGILEMSSFPTQSFADEKETYIATSPSFTDQVVASEIVSLTASGNKDIVTTERKASTVSEKYVISPQDAISAISAPLLQEEAFTFPEEMHVSLEENLETRIAVSDVVPIKDLDFSAEIVEKSLENSSPLAGTTTVTDKTERKLSTAIKDFEIMPQEITEDLGIQGVNVMSFAMKRSVSERAMEGLKEAILVSPETVLQGSPYRDENATVQGEQVYSNNLCDEINRKISTASVEMEFAPSEILLEEEQTLCIERFACAKEVLASGQESCSANVVLTTVKAVIAGTVTKESNSSEVSGETLDNMEVASEISEEGLPLGCEAALIDPSVISGYVINSQSGEGSDFGEISTGDIAFIQGIKSAIPTGYTFATNTVEDDCLSEALSYFDIETSVDVKDKYGVAVTVIGTRSDLNVSIEDTEEKQIPHEEGGLEELKMESSLDSLLNSSRYSSRGRSLDNLLMDIEYKETKEMKKDYGIPDDSVNRGTFLTEILSFTDKEYIEKALQKSNSCTYHTVSQKTVNGTLEKSEITRASYTANLPNSVCDKDKVISVSQSSKQDKDMVDLGGEETSELSLSLDKLQNIPQTISSVKDVKKAEIETKPEVDSNVSSLLSLIKYDIVKKDDSKEEPKPKFAKTVLNQDKITKVQYTPKSQVTRVEDKTWKLKSDIAVKLEEKHDEIVWSHCTMHEDELPIQQVSDLPEAAGIIQKEVDVNPEEYCAEQKSSSKLPVTAIHYVPYVPVDTEMIFQEKKSASQQSSDNSRLIPQETNIIKEETSTRVINETTEIVTTRQMETNVSTVQNKETKIHYVPHAPSDILRMIPEEKFPSPKEIVPRISNSKQEQPNIYSVPVNSEDRTVPEKYIKSCQVLGKVSAPLVTTAESTKPEEIKFTNKESCIKQEDLEGKKSKILYVPHVPVSPVTVTLSKEQMIKNLTNRESSLSCMKETDITSDEEEKITTFPVKEVEIQNKKAHDITLHYVPHVPVDQGIPEVIARSENMATDNSEQKTINIKEIVKSEKVQKSVEYVSQHQTSDKKTESNIEAQVHVPVSESKDINYGTKLPENQKKELYAIHYVPCVTADFKKTPSGPQPTEIHYVPHSPADLENFKSDKTNVKFPDIPSSIITSPSTSKFDAVVTSSSDISKNLKKQSTRGPASETVYASRSYIKESAREQINVTSSNVSTVLADIHGTGQSVQQHLGDDEVDAFLREVTAMADKISEIKTKLQMVPSYQEAKEKAEALEQEVALLEPDVATVISHGDTLTLTTHMVDVPRANTIRIAVNDLRTHWSALKSETENVKLESEQVAEEISTISEKADEIISWSNDVSKRLHLVNNDESQLEALENEMTNKKAELDKLNESGILLKKYKYNQIQPVLTLLNMRWTEISMKFRQYRKGSLEKKTIVSTTKVESQETEPIIVPDFVASVNRLREAISVISRQLNATKLLSNQYDNLKTQEDELKGIKHGLETLKPRVDNLETERNAIVKNVSPTESEQVRRVMDKLREEWAQVNRGYTDKHSRWLQCSETWRTLQKTIDDFSVWLNTIEEKVQCTSNQPLPEAKITQKELEKQVTLKHRPSQTLQSMCKEVTEGMSADDGKRLQENVDSLMKRWRALLLDLAARRERIAGEEGGKESANSEYEALITWVDQAQALMDAPVNVTDEASLSAHTTMVQNHLVEMMTKQNLLKKLKDMKPKSITSAQMTTLETNLNKVVKTLPDYKNMVDTKLGIIKTLVADVEHLYKWTEEMRVKVALRNLTEEEIKLSKMTLREKEALYENLDSTYWVLAQDAEGKGLTVAVPLKNRMNTIESRLKALQGQVSEAGAAAITPTLTSPTFQTPPPPYVAGSRQKVDQEMAVKSAKEGKLAASRTETSVHATGTTVTSSVTSVIQDVIKFEESVLSAEGGLRAPSPLVSPPRHAPDSSPVLILASLDKSILQIRDWLTLMEQMTRQQTVVVGDADDIRQLTEKQKSVLRELEGKKPQLDELVASADSLKDDASRTQLHQKASEGDAAVYRFPTHSRLFDHLRTCFKVSKLREHWDETNSVVLARKTQLDAMYTDTHKFDAKRAELESWLARMEARLERMAPVARTADVLDQQIREQKGFHAEIHQYKHQVELFNQMTQRLIAIYQHDDTRRLKKITETINLRYSSLNSSIIARGKELHSAMNSLHNFDKALDKFASWMSEAESNTDLVELEVDKLGPARRDPQARGPSMHLK</sequence>
<dbReference type="InterPro" id="IPR002017">
    <property type="entry name" value="Spectrin_repeat"/>
</dbReference>
<evidence type="ECO:0008006" key="10">
    <source>
        <dbReference type="Google" id="ProtNLM"/>
    </source>
</evidence>
<dbReference type="EMBL" id="JARKIK010000013">
    <property type="protein sequence ID" value="KAK8748068.1"/>
    <property type="molecule type" value="Genomic_DNA"/>
</dbReference>
<organism evidence="8 9">
    <name type="scientific">Cherax quadricarinatus</name>
    <name type="common">Australian red claw crayfish</name>
    <dbReference type="NCBI Taxonomy" id="27406"/>
    <lineage>
        <taxon>Eukaryota</taxon>
        <taxon>Metazoa</taxon>
        <taxon>Ecdysozoa</taxon>
        <taxon>Arthropoda</taxon>
        <taxon>Crustacea</taxon>
        <taxon>Multicrustacea</taxon>
        <taxon>Malacostraca</taxon>
        <taxon>Eumalacostraca</taxon>
        <taxon>Eucarida</taxon>
        <taxon>Decapoda</taxon>
        <taxon>Pleocyemata</taxon>
        <taxon>Astacidea</taxon>
        <taxon>Parastacoidea</taxon>
        <taxon>Parastacidae</taxon>
        <taxon>Cherax</taxon>
    </lineage>
</organism>
<evidence type="ECO:0000256" key="7">
    <source>
        <dbReference type="SAM" id="MobiDB-lite"/>
    </source>
</evidence>
<dbReference type="Proteomes" id="UP001445076">
    <property type="component" value="Unassembled WGS sequence"/>
</dbReference>
<feature type="coiled-coil region" evidence="6">
    <location>
        <begin position="2635"/>
        <end position="2662"/>
    </location>
</feature>
<keyword evidence="4" id="KW-0106">Calcium</keyword>
<dbReference type="SMART" id="SM00150">
    <property type="entry name" value="SPEC"/>
    <property type="match status" value="11"/>
</dbReference>
<dbReference type="Gene3D" id="1.20.58.60">
    <property type="match status" value="7"/>
</dbReference>
<dbReference type="InterPro" id="IPR018159">
    <property type="entry name" value="Spectrin/alpha-actinin"/>
</dbReference>
<evidence type="ECO:0000256" key="4">
    <source>
        <dbReference type="ARBA" id="ARBA00022837"/>
    </source>
</evidence>
<gene>
    <name evidence="8" type="ORF">OTU49_016299</name>
</gene>
<feature type="non-terminal residue" evidence="8">
    <location>
        <position position="1"/>
    </location>
</feature>
<feature type="compositionally biased region" description="Basic and acidic residues" evidence="7">
    <location>
        <begin position="3499"/>
        <end position="3509"/>
    </location>
</feature>
<evidence type="ECO:0000313" key="8">
    <source>
        <dbReference type="EMBL" id="KAK8748068.1"/>
    </source>
</evidence>
<evidence type="ECO:0000256" key="2">
    <source>
        <dbReference type="ARBA" id="ARBA00004496"/>
    </source>
</evidence>
<dbReference type="SUPFAM" id="SSF46966">
    <property type="entry name" value="Spectrin repeat"/>
    <property type="match status" value="10"/>
</dbReference>
<keyword evidence="3" id="KW-0963">Cytoplasm</keyword>
<feature type="non-terminal residue" evidence="8">
    <location>
        <position position="3518"/>
    </location>
</feature>
<evidence type="ECO:0000256" key="5">
    <source>
        <dbReference type="ARBA" id="ARBA00023212"/>
    </source>
</evidence>
<dbReference type="GO" id="GO:0005886">
    <property type="term" value="C:plasma membrane"/>
    <property type="evidence" value="ECO:0007669"/>
    <property type="project" value="TreeGrafter"/>
</dbReference>
<dbReference type="Pfam" id="PF00435">
    <property type="entry name" value="Spectrin"/>
    <property type="match status" value="5"/>
</dbReference>
<comment type="subcellular location">
    <subcellularLocation>
        <location evidence="1">Cell membrane</location>
        <topology evidence="1">Peripheral membrane protein</topology>
        <orientation evidence="1">Cytoplasmic side</orientation>
    </subcellularLocation>
    <subcellularLocation>
        <location evidence="2">Cytoplasm</location>
    </subcellularLocation>
</comment>